<evidence type="ECO:0000313" key="1">
    <source>
        <dbReference type="EMBL" id="QJA59447.1"/>
    </source>
</evidence>
<protein>
    <submittedName>
        <fullName evidence="1">Uncharacterized protein</fullName>
    </submittedName>
</protein>
<evidence type="ECO:0000313" key="2">
    <source>
        <dbReference type="EMBL" id="QJA81773.1"/>
    </source>
</evidence>
<accession>A0A6M3IQS9</accession>
<dbReference type="EMBL" id="MT142469">
    <property type="protein sequence ID" value="QJA81773.1"/>
    <property type="molecule type" value="Genomic_DNA"/>
</dbReference>
<organism evidence="1">
    <name type="scientific">viral metagenome</name>
    <dbReference type="NCBI Taxonomy" id="1070528"/>
    <lineage>
        <taxon>unclassified sequences</taxon>
        <taxon>metagenomes</taxon>
        <taxon>organismal metagenomes</taxon>
    </lineage>
</organism>
<dbReference type="AlphaFoldDB" id="A0A6M3IQS9"/>
<dbReference type="EMBL" id="MT144978">
    <property type="protein sequence ID" value="QJI02154.1"/>
    <property type="molecule type" value="Genomic_DNA"/>
</dbReference>
<gene>
    <name evidence="2" type="ORF">MM415A00493_0017</name>
    <name evidence="1" type="ORF">MM415B01299_0026</name>
    <name evidence="3" type="ORF">TM448B02965_0008</name>
</gene>
<evidence type="ECO:0000313" key="3">
    <source>
        <dbReference type="EMBL" id="QJI02154.1"/>
    </source>
</evidence>
<name>A0A6M3IQS9_9ZZZZ</name>
<sequence>MKIKVDKDTATIDDDDSFVSKLIAGCKGTVRIKTPFGVREINKIKKVKFTDVPAQ</sequence>
<proteinExistence type="predicted"/>
<reference evidence="1" key="1">
    <citation type="submission" date="2020-03" db="EMBL/GenBank/DDBJ databases">
        <title>The deep terrestrial virosphere.</title>
        <authorList>
            <person name="Holmfeldt K."/>
            <person name="Nilsson E."/>
            <person name="Simone D."/>
            <person name="Lopez-Fernandez M."/>
            <person name="Wu X."/>
            <person name="de Brujin I."/>
            <person name="Lundin D."/>
            <person name="Andersson A."/>
            <person name="Bertilsson S."/>
            <person name="Dopson M."/>
        </authorList>
    </citation>
    <scope>NUCLEOTIDE SEQUENCE</scope>
    <source>
        <strain evidence="2">MM415A00493</strain>
        <strain evidence="1">MM415B01299</strain>
        <strain evidence="3">TM448B02965</strain>
    </source>
</reference>
<dbReference type="EMBL" id="MT141369">
    <property type="protein sequence ID" value="QJA59447.1"/>
    <property type="molecule type" value="Genomic_DNA"/>
</dbReference>